<dbReference type="Proteomes" id="UP000236488">
    <property type="component" value="Unassembled WGS sequence"/>
</dbReference>
<dbReference type="RefSeq" id="WP_087195542.1">
    <property type="nucleotide sequence ID" value="NZ_PPEL01000063.1"/>
</dbReference>
<accession>A0A2K2U3T2</accession>
<evidence type="ECO:0000313" key="2">
    <source>
        <dbReference type="EMBL" id="PNV64858.1"/>
    </source>
</evidence>
<gene>
    <name evidence="2" type="ORF">C2L80_09765</name>
</gene>
<name>A0A2K2U3T2_9ACTN</name>
<evidence type="ECO:0000256" key="1">
    <source>
        <dbReference type="SAM" id="MobiDB-lite"/>
    </source>
</evidence>
<feature type="region of interest" description="Disordered" evidence="1">
    <location>
        <begin position="37"/>
        <end position="92"/>
    </location>
</feature>
<comment type="caution">
    <text evidence="2">The sequence shown here is derived from an EMBL/GenBank/DDBJ whole genome shotgun (WGS) entry which is preliminary data.</text>
</comment>
<proteinExistence type="predicted"/>
<organism evidence="2 3">
    <name type="scientific">Rubneribacter badeniensis</name>
    <dbReference type="NCBI Taxonomy" id="2070688"/>
    <lineage>
        <taxon>Bacteria</taxon>
        <taxon>Bacillati</taxon>
        <taxon>Actinomycetota</taxon>
        <taxon>Coriobacteriia</taxon>
        <taxon>Eggerthellales</taxon>
        <taxon>Eggerthellaceae</taxon>
        <taxon>Rubneribacter</taxon>
    </lineage>
</organism>
<protein>
    <submittedName>
        <fullName evidence="2">BAG1 BAG family molecular chaperone regulator 1</fullName>
    </submittedName>
</protein>
<sequence>MSRIDILEEDVVLDERTGEADRARMAADDLRRIEEEVKQEAEASVEDFDEEGDERRSVEAAETAFDFDQAEGRTERIADDAEARRENGNTQS</sequence>
<evidence type="ECO:0000313" key="3">
    <source>
        <dbReference type="Proteomes" id="UP000236488"/>
    </source>
</evidence>
<keyword evidence="3" id="KW-1185">Reference proteome</keyword>
<feature type="compositionally biased region" description="Acidic residues" evidence="1">
    <location>
        <begin position="43"/>
        <end position="52"/>
    </location>
</feature>
<feature type="compositionally biased region" description="Basic and acidic residues" evidence="1">
    <location>
        <begin position="70"/>
        <end position="92"/>
    </location>
</feature>
<dbReference type="EMBL" id="PPEL01000063">
    <property type="protein sequence ID" value="PNV64858.1"/>
    <property type="molecule type" value="Genomic_DNA"/>
</dbReference>
<reference evidence="2 3" key="1">
    <citation type="journal article" date="2018" name="Int. J. Syst. Evol. Microbiol.">
        <title>Rubneribacter badeniensis gen. nov., sp. nov. and Enteroscipio rubneri gen. nov., sp. nov., new members of the Eggerthellaceae isolated from human faeces.</title>
        <authorList>
            <person name="Danylec N."/>
            <person name="Gobl A."/>
            <person name="Stoll D.A."/>
            <person name="Hetzer B."/>
            <person name="Kulling S.E."/>
            <person name="Huch M."/>
        </authorList>
    </citation>
    <scope>NUCLEOTIDE SEQUENCE [LARGE SCALE GENOMIC DNA]</scope>
    <source>
        <strain evidence="2 3">ResAG-85</strain>
    </source>
</reference>
<dbReference type="AlphaFoldDB" id="A0A2K2U3T2"/>